<evidence type="ECO:0000256" key="2">
    <source>
        <dbReference type="SAM" id="MobiDB-lite"/>
    </source>
</evidence>
<dbReference type="Proteomes" id="UP000289738">
    <property type="component" value="Chromosome B08"/>
</dbReference>
<dbReference type="InterPro" id="IPR036875">
    <property type="entry name" value="Znf_CCHC_sf"/>
</dbReference>
<accession>A0A444Y1X2</accession>
<keyword evidence="1" id="KW-0479">Metal-binding</keyword>
<comment type="caution">
    <text evidence="4">The sequence shown here is derived from an EMBL/GenBank/DDBJ whole genome shotgun (WGS) entry which is preliminary data.</text>
</comment>
<keyword evidence="1" id="KW-0863">Zinc-finger</keyword>
<protein>
    <recommendedName>
        <fullName evidence="3">CCHC-type domain-containing protein</fullName>
    </recommendedName>
</protein>
<evidence type="ECO:0000313" key="4">
    <source>
        <dbReference type="EMBL" id="RYQ95935.1"/>
    </source>
</evidence>
<dbReference type="InterPro" id="IPR001878">
    <property type="entry name" value="Znf_CCHC"/>
</dbReference>
<feature type="compositionally biased region" description="Polar residues" evidence="2">
    <location>
        <begin position="91"/>
        <end position="101"/>
    </location>
</feature>
<sequence length="129" mass="14471">MIADHYLLVQRWRPLLIPPREKNLVPSFSALGKEFRLEYEGLHLICFNCGRYGHKYDGCLEKMKAAEDRQQSQAATEEQNHQEGENAAAVQGQSASVNTGSHVRKDLIATENLGVMEVAIGTVKKSHEH</sequence>
<dbReference type="GO" id="GO:0008270">
    <property type="term" value="F:zinc ion binding"/>
    <property type="evidence" value="ECO:0007669"/>
    <property type="project" value="UniProtKB-KW"/>
</dbReference>
<gene>
    <name evidence="4" type="ORF">Ahy_B08g091322</name>
</gene>
<dbReference type="SUPFAM" id="SSF57756">
    <property type="entry name" value="Retrovirus zinc finger-like domains"/>
    <property type="match status" value="1"/>
</dbReference>
<name>A0A444Y1X2_ARAHY</name>
<dbReference type="PROSITE" id="PS50158">
    <property type="entry name" value="ZF_CCHC"/>
    <property type="match status" value="1"/>
</dbReference>
<dbReference type="EMBL" id="SDMP01000018">
    <property type="protein sequence ID" value="RYQ95935.1"/>
    <property type="molecule type" value="Genomic_DNA"/>
</dbReference>
<proteinExistence type="predicted"/>
<keyword evidence="5" id="KW-1185">Reference proteome</keyword>
<reference evidence="4 5" key="1">
    <citation type="submission" date="2019-01" db="EMBL/GenBank/DDBJ databases">
        <title>Sequencing of cultivated peanut Arachis hypogaea provides insights into genome evolution and oil improvement.</title>
        <authorList>
            <person name="Chen X."/>
        </authorList>
    </citation>
    <scope>NUCLEOTIDE SEQUENCE [LARGE SCALE GENOMIC DNA]</scope>
    <source>
        <strain evidence="5">cv. Fuhuasheng</strain>
        <tissue evidence="4">Leaves</tissue>
    </source>
</reference>
<evidence type="ECO:0000256" key="1">
    <source>
        <dbReference type="PROSITE-ProRule" id="PRU00047"/>
    </source>
</evidence>
<dbReference type="GO" id="GO:0003676">
    <property type="term" value="F:nucleic acid binding"/>
    <property type="evidence" value="ECO:0007669"/>
    <property type="project" value="InterPro"/>
</dbReference>
<dbReference type="AlphaFoldDB" id="A0A444Y1X2"/>
<evidence type="ECO:0000313" key="5">
    <source>
        <dbReference type="Proteomes" id="UP000289738"/>
    </source>
</evidence>
<keyword evidence="1" id="KW-0862">Zinc</keyword>
<feature type="domain" description="CCHC-type" evidence="3">
    <location>
        <begin position="46"/>
        <end position="59"/>
    </location>
</feature>
<evidence type="ECO:0000259" key="3">
    <source>
        <dbReference type="PROSITE" id="PS50158"/>
    </source>
</evidence>
<feature type="region of interest" description="Disordered" evidence="2">
    <location>
        <begin position="66"/>
        <end position="101"/>
    </location>
</feature>
<organism evidence="4 5">
    <name type="scientific">Arachis hypogaea</name>
    <name type="common">Peanut</name>
    <dbReference type="NCBI Taxonomy" id="3818"/>
    <lineage>
        <taxon>Eukaryota</taxon>
        <taxon>Viridiplantae</taxon>
        <taxon>Streptophyta</taxon>
        <taxon>Embryophyta</taxon>
        <taxon>Tracheophyta</taxon>
        <taxon>Spermatophyta</taxon>
        <taxon>Magnoliopsida</taxon>
        <taxon>eudicotyledons</taxon>
        <taxon>Gunneridae</taxon>
        <taxon>Pentapetalae</taxon>
        <taxon>rosids</taxon>
        <taxon>fabids</taxon>
        <taxon>Fabales</taxon>
        <taxon>Fabaceae</taxon>
        <taxon>Papilionoideae</taxon>
        <taxon>50 kb inversion clade</taxon>
        <taxon>dalbergioids sensu lato</taxon>
        <taxon>Dalbergieae</taxon>
        <taxon>Pterocarpus clade</taxon>
        <taxon>Arachis</taxon>
    </lineage>
</organism>